<evidence type="ECO:0000256" key="1">
    <source>
        <dbReference type="SAM" id="MobiDB-lite"/>
    </source>
</evidence>
<proteinExistence type="predicted"/>
<reference evidence="3" key="1">
    <citation type="journal article" date="2012" name="Nat. Genet.">
        <title>Lifestyle transitions in plant pathogenic Colletotrichum fungi deciphered by genome and transcriptome analyses.</title>
        <authorList>
            <person name="O'Connell R.J."/>
            <person name="Thon M.R."/>
            <person name="Hacquard S."/>
            <person name="Amyotte S.G."/>
            <person name="Kleemann J."/>
            <person name="Torres M.F."/>
            <person name="Damm U."/>
            <person name="Buiate E.A."/>
            <person name="Epstein L."/>
            <person name="Alkan N."/>
            <person name="Altmueller J."/>
            <person name="Alvarado-Balderrama L."/>
            <person name="Bauser C.A."/>
            <person name="Becker C."/>
            <person name="Birren B.W."/>
            <person name="Chen Z."/>
            <person name="Choi J."/>
            <person name="Crouch J.A."/>
            <person name="Duvick J.P."/>
            <person name="Farman M.A."/>
            <person name="Gan P."/>
            <person name="Heiman D."/>
            <person name="Henrissat B."/>
            <person name="Howard R.J."/>
            <person name="Kabbage M."/>
            <person name="Koch C."/>
            <person name="Kracher B."/>
            <person name="Kubo Y."/>
            <person name="Law A.D."/>
            <person name="Lebrun M.-H."/>
            <person name="Lee Y.-H."/>
            <person name="Miyara I."/>
            <person name="Moore N."/>
            <person name="Neumann U."/>
            <person name="Nordstroem K."/>
            <person name="Panaccione D.G."/>
            <person name="Panstruga R."/>
            <person name="Place M."/>
            <person name="Proctor R.H."/>
            <person name="Prusky D."/>
            <person name="Rech G."/>
            <person name="Reinhardt R."/>
            <person name="Rollins J.A."/>
            <person name="Rounsley S."/>
            <person name="Schardl C.L."/>
            <person name="Schwartz D.C."/>
            <person name="Shenoy N."/>
            <person name="Shirasu K."/>
            <person name="Sikhakolli U.R."/>
            <person name="Stueber K."/>
            <person name="Sukno S.A."/>
            <person name="Sweigard J.A."/>
            <person name="Takano Y."/>
            <person name="Takahara H."/>
            <person name="Trail F."/>
            <person name="van der Does H.C."/>
            <person name="Voll L.M."/>
            <person name="Will I."/>
            <person name="Young S."/>
            <person name="Zeng Q."/>
            <person name="Zhang J."/>
            <person name="Zhou S."/>
            <person name="Dickman M.B."/>
            <person name="Schulze-Lefert P."/>
            <person name="Ver Loren van Themaat E."/>
            <person name="Ma L.-J."/>
            <person name="Vaillancourt L.J."/>
        </authorList>
    </citation>
    <scope>NUCLEOTIDE SEQUENCE [LARGE SCALE GENOMIC DNA]</scope>
    <source>
        <strain evidence="3">IMI 349063</strain>
    </source>
</reference>
<dbReference type="eggNOG" id="ENOG502SJ8E">
    <property type="taxonomic scope" value="Eukaryota"/>
</dbReference>
<feature type="region of interest" description="Disordered" evidence="1">
    <location>
        <begin position="56"/>
        <end position="114"/>
    </location>
</feature>
<dbReference type="VEuPathDB" id="FungiDB:CH63R_07990"/>
<dbReference type="Proteomes" id="UP000007174">
    <property type="component" value="Unassembled WGS sequence"/>
</dbReference>
<dbReference type="AlphaFoldDB" id="H1VCF3"/>
<gene>
    <name evidence="2" type="ORF">CH063_09131</name>
</gene>
<feature type="compositionally biased region" description="Low complexity" evidence="1">
    <location>
        <begin position="92"/>
        <end position="104"/>
    </location>
</feature>
<name>H1VCF3_COLHI</name>
<dbReference type="STRING" id="759273.H1VCF3"/>
<protein>
    <submittedName>
        <fullName evidence="2">Uncharacterized protein</fullName>
    </submittedName>
</protein>
<dbReference type="HOGENOM" id="CLU_1911610_0_0_1"/>
<evidence type="ECO:0000313" key="3">
    <source>
        <dbReference type="Proteomes" id="UP000007174"/>
    </source>
</evidence>
<feature type="non-terminal residue" evidence="2">
    <location>
        <position position="1"/>
    </location>
</feature>
<organism evidence="2 3">
    <name type="scientific">Colletotrichum higginsianum (strain IMI 349063)</name>
    <name type="common">Crucifer anthracnose fungus</name>
    <dbReference type="NCBI Taxonomy" id="759273"/>
    <lineage>
        <taxon>Eukaryota</taxon>
        <taxon>Fungi</taxon>
        <taxon>Dikarya</taxon>
        <taxon>Ascomycota</taxon>
        <taxon>Pezizomycotina</taxon>
        <taxon>Sordariomycetes</taxon>
        <taxon>Hypocreomycetidae</taxon>
        <taxon>Glomerellales</taxon>
        <taxon>Glomerellaceae</taxon>
        <taxon>Colletotrichum</taxon>
        <taxon>Colletotrichum destructivum species complex</taxon>
    </lineage>
</organism>
<sequence length="133" mass="14053">QTDVTPTVNTPQNIQSLKTLDLVLAQQQGNVADLPAAVRANQIDGTEQQRAAAEAASKLLGTPDVVIKESPVDAENGNDNTGNGRGRGNSGNRGNSRNRGGNNNQKRGEAGQALRWARRYVVPGAEFQPEVAP</sequence>
<accession>H1VCF3</accession>
<dbReference type="EMBL" id="CACQ02002700">
    <property type="protein sequence ID" value="CCF37906.1"/>
    <property type="molecule type" value="Genomic_DNA"/>
</dbReference>
<evidence type="ECO:0000313" key="2">
    <source>
        <dbReference type="EMBL" id="CCF37906.1"/>
    </source>
</evidence>